<dbReference type="PANTHER" id="PTHR47291:SF1">
    <property type="entry name" value="PEPTIDE UPSTREAM PROTEIN"/>
    <property type="match status" value="1"/>
</dbReference>
<dbReference type="AlphaFoldDB" id="A0A8B8NIP3"/>
<dbReference type="RefSeq" id="XP_030521983.1">
    <property type="nucleotide sequence ID" value="XM_030666123.2"/>
</dbReference>
<sequence>MMDYKALKYQILHGYIARRVLLRTLMVASAISLFPLLHVLSGGNPAFFAPASSDNCAADSGNFGQFMLSGAYLIPEWMLVPIRGSFESVECKEDVNLTVNVVGELMSKHLLDYSAKALCAGEGSSACVFALHELGFSNACGVYGHPFFSLKQKHLVYELSYGDNSFDFVFSRDLDKVSVPALLVLEIERVLKPGGIGAMLVGVSGSNPNSLIRSATPVSSLLKASSVVHVGFMNDFSLGVMNDFTLVVFKKTIENVGFFGQYRLPDNCPSIIKSKPFIDLMEPLVEEKSMESKPKNSYLPKFVDVSLAKQMTYIVIGAGEHLNYAHVNWFLPSYPVDIRTFNIYFVDHNTSVLSSYVKKPGINFVYHPGLVGNKGKSNLGDDPEFDPYLGSEGFDILVWFKETVKHADFVVVKMNTGELELKFLVELFETGAICSVNELFLHCSDPLQGIGEMKGGCMDLFKGLRSTGVFVHQWWGN</sequence>
<dbReference type="PANTHER" id="PTHR47291">
    <property type="entry name" value="PEPTIDE UPSTREAM PROTEIN"/>
    <property type="match status" value="1"/>
</dbReference>
<dbReference type="InterPro" id="IPR057192">
    <property type="entry name" value="DUF7870"/>
</dbReference>
<dbReference type="SUPFAM" id="SSF53335">
    <property type="entry name" value="S-adenosyl-L-methionine-dependent methyltransferases"/>
    <property type="match status" value="1"/>
</dbReference>
<keyword evidence="4" id="KW-1185">Reference proteome</keyword>
<dbReference type="OrthoDB" id="1076011at2759"/>
<dbReference type="KEGG" id="rarg:115735070"/>
<dbReference type="InterPro" id="IPR013216">
    <property type="entry name" value="Methyltransf_11"/>
</dbReference>
<dbReference type="Proteomes" id="UP000827889">
    <property type="component" value="Chromosome 10"/>
</dbReference>
<keyword evidence="1" id="KW-0812">Transmembrane</keyword>
<feature type="domain" description="DUF7870" evidence="3">
    <location>
        <begin position="395"/>
        <end position="475"/>
    </location>
</feature>
<organism evidence="4 5">
    <name type="scientific">Rhodamnia argentea</name>
    <dbReference type="NCBI Taxonomy" id="178133"/>
    <lineage>
        <taxon>Eukaryota</taxon>
        <taxon>Viridiplantae</taxon>
        <taxon>Streptophyta</taxon>
        <taxon>Embryophyta</taxon>
        <taxon>Tracheophyta</taxon>
        <taxon>Spermatophyta</taxon>
        <taxon>Magnoliopsida</taxon>
        <taxon>eudicotyledons</taxon>
        <taxon>Gunneridae</taxon>
        <taxon>Pentapetalae</taxon>
        <taxon>rosids</taxon>
        <taxon>malvids</taxon>
        <taxon>Myrtales</taxon>
        <taxon>Myrtaceae</taxon>
        <taxon>Myrtoideae</taxon>
        <taxon>Myrteae</taxon>
        <taxon>Australasian group</taxon>
        <taxon>Rhodamnia</taxon>
    </lineage>
</organism>
<dbReference type="Gene3D" id="3.40.50.150">
    <property type="entry name" value="Vaccinia Virus protein VP39"/>
    <property type="match status" value="1"/>
</dbReference>
<keyword evidence="1" id="KW-1133">Transmembrane helix</keyword>
<dbReference type="GeneID" id="115735070"/>
<accession>A0A8B8NIP3</accession>
<evidence type="ECO:0000259" key="2">
    <source>
        <dbReference type="Pfam" id="PF08241"/>
    </source>
</evidence>
<protein>
    <submittedName>
        <fullName evidence="5">Uncharacterized protein LOC115735070</fullName>
    </submittedName>
</protein>
<evidence type="ECO:0000313" key="5">
    <source>
        <dbReference type="RefSeq" id="XP_030521983.1"/>
    </source>
</evidence>
<proteinExistence type="predicted"/>
<feature type="transmembrane region" description="Helical" evidence="1">
    <location>
        <begin position="20"/>
        <end position="40"/>
    </location>
</feature>
<gene>
    <name evidence="5" type="primary">LOC115735070</name>
</gene>
<dbReference type="Pfam" id="PF25276">
    <property type="entry name" value="DUF7870"/>
    <property type="match status" value="1"/>
</dbReference>
<name>A0A8B8NIP3_9MYRT</name>
<feature type="domain" description="Methyltransferase type 11" evidence="2">
    <location>
        <begin position="156"/>
        <end position="196"/>
    </location>
</feature>
<dbReference type="Pfam" id="PF08241">
    <property type="entry name" value="Methyltransf_11"/>
    <property type="match status" value="1"/>
</dbReference>
<dbReference type="InterPro" id="IPR029063">
    <property type="entry name" value="SAM-dependent_MTases_sf"/>
</dbReference>
<dbReference type="GO" id="GO:0008757">
    <property type="term" value="F:S-adenosylmethionine-dependent methyltransferase activity"/>
    <property type="evidence" value="ECO:0007669"/>
    <property type="project" value="InterPro"/>
</dbReference>
<evidence type="ECO:0000256" key="1">
    <source>
        <dbReference type="SAM" id="Phobius"/>
    </source>
</evidence>
<evidence type="ECO:0000259" key="3">
    <source>
        <dbReference type="Pfam" id="PF25276"/>
    </source>
</evidence>
<evidence type="ECO:0000313" key="4">
    <source>
        <dbReference type="Proteomes" id="UP000827889"/>
    </source>
</evidence>
<reference evidence="5" key="1">
    <citation type="submission" date="2025-08" db="UniProtKB">
        <authorList>
            <consortium name="RefSeq"/>
        </authorList>
    </citation>
    <scope>IDENTIFICATION</scope>
    <source>
        <tissue evidence="5">Leaf</tissue>
    </source>
</reference>
<keyword evidence="1" id="KW-0472">Membrane</keyword>